<dbReference type="RefSeq" id="WP_008610326.1">
    <property type="nucleotide sequence ID" value="NZ_AHTH01000004.1"/>
</dbReference>
<dbReference type="PATRIC" id="fig|1129374.4.peg.308"/>
<dbReference type="STRING" id="1129374.AJE_01529"/>
<keyword evidence="4 6" id="KW-1133">Transmembrane helix</keyword>
<evidence type="ECO:0000256" key="6">
    <source>
        <dbReference type="SAM" id="Phobius"/>
    </source>
</evidence>
<protein>
    <submittedName>
        <fullName evidence="8">Membrane protein</fullName>
    </submittedName>
</protein>
<keyword evidence="2" id="KW-1003">Cell membrane</keyword>
<keyword evidence="5 6" id="KW-0472">Membrane</keyword>
<dbReference type="GO" id="GO:0005886">
    <property type="term" value="C:plasma membrane"/>
    <property type="evidence" value="ECO:0007669"/>
    <property type="project" value="UniProtKB-SubCell"/>
</dbReference>
<feature type="transmembrane region" description="Helical" evidence="6">
    <location>
        <begin position="98"/>
        <end position="118"/>
    </location>
</feature>
<evidence type="ECO:0000256" key="2">
    <source>
        <dbReference type="ARBA" id="ARBA00022475"/>
    </source>
</evidence>
<reference evidence="8 9" key="1">
    <citation type="journal article" date="2012" name="J. Bacteriol.">
        <title>Genome Sequence of Extracellular-Protease-Producing Alishewanella jeotgali Isolated from Traditional Korean Fermented Seafood.</title>
        <authorList>
            <person name="Jung J."/>
            <person name="Chun J."/>
            <person name="Park W."/>
        </authorList>
    </citation>
    <scope>NUCLEOTIDE SEQUENCE [LARGE SCALE GENOMIC DNA]</scope>
    <source>
        <strain evidence="8 9">KCTC 22429</strain>
    </source>
</reference>
<sequence>MFDKPDFSSYSYSDLLDAKEHIDKEAYPERYAEIVNLLQTRVQPAEPREVPEEERPISKYSTFWPRFFAAMLDGLVFFVVLYVQCLIFGIEYDANDNFLQAVNGLQFAIYAILMHGFFGQTLGKMAMGVKVLNHDTETKINLTQALRRESVNLGLNIVWFFLILTVGGSFELHGDISENLALLVLGFGVFAFVWAVSEFVTMLFNDKRRAIHDFIGKTVVVRI</sequence>
<evidence type="ECO:0000256" key="4">
    <source>
        <dbReference type="ARBA" id="ARBA00022989"/>
    </source>
</evidence>
<dbReference type="InterPro" id="IPR010432">
    <property type="entry name" value="RDD"/>
</dbReference>
<keyword evidence="9" id="KW-1185">Reference proteome</keyword>
<comment type="caution">
    <text evidence="8">The sequence shown here is derived from an EMBL/GenBank/DDBJ whole genome shotgun (WGS) entry which is preliminary data.</text>
</comment>
<keyword evidence="3 6" id="KW-0812">Transmembrane</keyword>
<evidence type="ECO:0000256" key="1">
    <source>
        <dbReference type="ARBA" id="ARBA00004651"/>
    </source>
</evidence>
<evidence type="ECO:0000313" key="9">
    <source>
        <dbReference type="Proteomes" id="UP000012046"/>
    </source>
</evidence>
<dbReference type="EMBL" id="AHTH01000004">
    <property type="protein sequence ID" value="EHR42521.1"/>
    <property type="molecule type" value="Genomic_DNA"/>
</dbReference>
<feature type="transmembrane region" description="Helical" evidence="6">
    <location>
        <begin position="182"/>
        <end position="204"/>
    </location>
</feature>
<evidence type="ECO:0000256" key="3">
    <source>
        <dbReference type="ARBA" id="ARBA00022692"/>
    </source>
</evidence>
<organism evidence="8 9">
    <name type="scientific">Alishewanella jeotgali KCTC 22429</name>
    <dbReference type="NCBI Taxonomy" id="1129374"/>
    <lineage>
        <taxon>Bacteria</taxon>
        <taxon>Pseudomonadati</taxon>
        <taxon>Pseudomonadota</taxon>
        <taxon>Gammaproteobacteria</taxon>
        <taxon>Alteromonadales</taxon>
        <taxon>Alteromonadaceae</taxon>
        <taxon>Alishewanella</taxon>
    </lineage>
</organism>
<gene>
    <name evidence="8" type="ORF">AJE_01529</name>
</gene>
<dbReference type="InterPro" id="IPR051791">
    <property type="entry name" value="Pra-immunoreactive"/>
</dbReference>
<evidence type="ECO:0000313" key="8">
    <source>
        <dbReference type="EMBL" id="EHR42521.1"/>
    </source>
</evidence>
<proteinExistence type="predicted"/>
<accession>H3ZA70</accession>
<dbReference type="PANTHER" id="PTHR36115">
    <property type="entry name" value="PROLINE-RICH ANTIGEN HOMOLOG-RELATED"/>
    <property type="match status" value="1"/>
</dbReference>
<feature type="transmembrane region" description="Helical" evidence="6">
    <location>
        <begin position="151"/>
        <end position="170"/>
    </location>
</feature>
<dbReference type="PANTHER" id="PTHR36115:SF4">
    <property type="entry name" value="MEMBRANE PROTEIN"/>
    <property type="match status" value="1"/>
</dbReference>
<comment type="subcellular location">
    <subcellularLocation>
        <location evidence="1">Cell membrane</location>
        <topology evidence="1">Multi-pass membrane protein</topology>
    </subcellularLocation>
</comment>
<feature type="transmembrane region" description="Helical" evidence="6">
    <location>
        <begin position="67"/>
        <end position="92"/>
    </location>
</feature>
<feature type="domain" description="RDD" evidence="7">
    <location>
        <begin position="60"/>
        <end position="216"/>
    </location>
</feature>
<dbReference type="Pfam" id="PF06271">
    <property type="entry name" value="RDD"/>
    <property type="match status" value="1"/>
</dbReference>
<name>H3ZA70_9ALTE</name>
<dbReference type="AlphaFoldDB" id="H3ZA70"/>
<evidence type="ECO:0000256" key="5">
    <source>
        <dbReference type="ARBA" id="ARBA00023136"/>
    </source>
</evidence>
<dbReference type="eggNOG" id="COG1714">
    <property type="taxonomic scope" value="Bacteria"/>
</dbReference>
<dbReference type="Proteomes" id="UP000012046">
    <property type="component" value="Unassembled WGS sequence"/>
</dbReference>
<evidence type="ECO:0000259" key="7">
    <source>
        <dbReference type="Pfam" id="PF06271"/>
    </source>
</evidence>